<keyword evidence="2" id="KW-1185">Reference proteome</keyword>
<evidence type="ECO:0008006" key="3">
    <source>
        <dbReference type="Google" id="ProtNLM"/>
    </source>
</evidence>
<evidence type="ECO:0000313" key="2">
    <source>
        <dbReference type="Proteomes" id="UP000017127"/>
    </source>
</evidence>
<name>U7QM98_9CYAN</name>
<dbReference type="EMBL" id="AUZM01000021">
    <property type="protein sequence ID" value="ERT07526.1"/>
    <property type="molecule type" value="Genomic_DNA"/>
</dbReference>
<dbReference type="InterPro" id="IPR021355">
    <property type="entry name" value="Phage_Syn9_Gp224"/>
</dbReference>
<dbReference type="RefSeq" id="WP_009783004.1">
    <property type="nucleotide sequence ID" value="NZ_AUZM01000021.1"/>
</dbReference>
<organism evidence="1 2">
    <name type="scientific">Lyngbya aestuarii BL J</name>
    <dbReference type="NCBI Taxonomy" id="1348334"/>
    <lineage>
        <taxon>Bacteria</taxon>
        <taxon>Bacillati</taxon>
        <taxon>Cyanobacteriota</taxon>
        <taxon>Cyanophyceae</taxon>
        <taxon>Oscillatoriophycideae</taxon>
        <taxon>Oscillatoriales</taxon>
        <taxon>Microcoleaceae</taxon>
        <taxon>Lyngbya</taxon>
    </lineage>
</organism>
<dbReference type="Proteomes" id="UP000017127">
    <property type="component" value="Unassembled WGS sequence"/>
</dbReference>
<sequence length="103" mass="11658">MLHLIYILAFTILAFLAVRNLIHSLIVVGMESQRPPMPRNTYRDSSGILRNADHPELLDDSGNMVREPLLVMRSFSMQDARTQLDSLYQSSPNASEEAPEEKS</sequence>
<comment type="caution">
    <text evidence="1">The sequence shown here is derived from an EMBL/GenBank/DDBJ whole genome shotgun (WGS) entry which is preliminary data.</text>
</comment>
<dbReference type="AlphaFoldDB" id="U7QM98"/>
<dbReference type="Pfam" id="PF11189">
    <property type="entry name" value="DUF2973"/>
    <property type="match status" value="1"/>
</dbReference>
<dbReference type="OrthoDB" id="513924at2"/>
<reference evidence="1 2" key="1">
    <citation type="journal article" date="2013" name="Front. Microbiol.">
        <title>Comparative genomic analyses of the cyanobacterium, Lyngbya aestuarii BL J, a powerful hydrogen producer.</title>
        <authorList>
            <person name="Kothari A."/>
            <person name="Vaughn M."/>
            <person name="Garcia-Pichel F."/>
        </authorList>
    </citation>
    <scope>NUCLEOTIDE SEQUENCE [LARGE SCALE GENOMIC DNA]</scope>
    <source>
        <strain evidence="1 2">BL J</strain>
    </source>
</reference>
<proteinExistence type="predicted"/>
<accession>U7QM98</accession>
<dbReference type="PATRIC" id="fig|1348334.3.peg.2478"/>
<protein>
    <recommendedName>
        <fullName evidence="3">DUF2973 domain-containing protein</fullName>
    </recommendedName>
</protein>
<evidence type="ECO:0000313" key="1">
    <source>
        <dbReference type="EMBL" id="ERT07526.1"/>
    </source>
</evidence>
<gene>
    <name evidence="1" type="ORF">M595_2558</name>
</gene>